<dbReference type="InterPro" id="IPR043872">
    <property type="entry name" value="DUF5832"/>
</dbReference>
<dbReference type="Pfam" id="PF19150">
    <property type="entry name" value="DUF5832"/>
    <property type="match status" value="1"/>
</dbReference>
<proteinExistence type="predicted"/>
<evidence type="ECO:0000256" key="1">
    <source>
        <dbReference type="SAM" id="MobiDB-lite"/>
    </source>
</evidence>
<accession>A0A6C0B225</accession>
<sequence>MPTEGTPAQNVGPLDSRRELLPKEEDGMVIDYLEEDPEIPTQRYAIMSFISPEKVIKQKEMFYYERFLTWLDYDWKVTGLEGFMAFLGKKYSLKIEDLMNDMNEFRKVHNDEVSKSDIQEKYQVFLMKHEKDLDTEFTEKNEFRTNVRGVKVRRVFANLEEAQMFTKVLQRKYPRDNLYIGKVGCWLPWDPSENVVQEVEYAEKELNEMMRKYKENEVNKDIFFDERKNEKIEDQKKENARRRAAALEEKAKESATAILDTPPVHPTEGAIRE</sequence>
<dbReference type="EMBL" id="MN739051">
    <property type="protein sequence ID" value="QHS86102.1"/>
    <property type="molecule type" value="Genomic_DNA"/>
</dbReference>
<evidence type="ECO:0000313" key="2">
    <source>
        <dbReference type="EMBL" id="QHS86102.1"/>
    </source>
</evidence>
<organism evidence="2">
    <name type="scientific">viral metagenome</name>
    <dbReference type="NCBI Taxonomy" id="1070528"/>
    <lineage>
        <taxon>unclassified sequences</taxon>
        <taxon>metagenomes</taxon>
        <taxon>organismal metagenomes</taxon>
    </lineage>
</organism>
<name>A0A6C0B225_9ZZZZ</name>
<dbReference type="AlphaFoldDB" id="A0A6C0B225"/>
<reference evidence="2" key="1">
    <citation type="journal article" date="2020" name="Nature">
        <title>Giant virus diversity and host interactions through global metagenomics.</title>
        <authorList>
            <person name="Schulz F."/>
            <person name="Roux S."/>
            <person name="Paez-Espino D."/>
            <person name="Jungbluth S."/>
            <person name="Walsh D.A."/>
            <person name="Denef V.J."/>
            <person name="McMahon K.D."/>
            <person name="Konstantinidis K.T."/>
            <person name="Eloe-Fadrosh E.A."/>
            <person name="Kyrpides N.C."/>
            <person name="Woyke T."/>
        </authorList>
    </citation>
    <scope>NUCLEOTIDE SEQUENCE</scope>
    <source>
        <strain evidence="2">GVMAG-M-3300009185-7</strain>
    </source>
</reference>
<feature type="region of interest" description="Disordered" evidence="1">
    <location>
        <begin position="233"/>
        <end position="273"/>
    </location>
</feature>
<protein>
    <submittedName>
        <fullName evidence="2">Uncharacterized protein</fullName>
    </submittedName>
</protein>